<dbReference type="EMBL" id="JADIML010000169">
    <property type="protein sequence ID" value="MBO8463521.1"/>
    <property type="molecule type" value="Genomic_DNA"/>
</dbReference>
<dbReference type="Gene3D" id="3.40.50.1700">
    <property type="entry name" value="Glycoside hydrolase family 3 C-terminal domain"/>
    <property type="match status" value="1"/>
</dbReference>
<organism evidence="7 8">
    <name type="scientific">Candidatus Scybalomonas excrementavium</name>
    <dbReference type="NCBI Taxonomy" id="2840943"/>
    <lineage>
        <taxon>Bacteria</taxon>
        <taxon>Bacillati</taxon>
        <taxon>Bacillota</taxon>
        <taxon>Clostridia</taxon>
        <taxon>Lachnospirales</taxon>
        <taxon>Lachnospiraceae</taxon>
        <taxon>Lachnospiraceae incertae sedis</taxon>
        <taxon>Candidatus Scybalomonas</taxon>
    </lineage>
</organism>
<dbReference type="SUPFAM" id="SSF51445">
    <property type="entry name" value="(Trans)glycosidases"/>
    <property type="match status" value="1"/>
</dbReference>
<dbReference type="PANTHER" id="PTHR30480:SF13">
    <property type="entry name" value="BETA-HEXOSAMINIDASE"/>
    <property type="match status" value="1"/>
</dbReference>
<evidence type="ECO:0000313" key="7">
    <source>
        <dbReference type="EMBL" id="MBO8463521.1"/>
    </source>
</evidence>
<sequence length="590" mass="65913">MARVDLKAKPYYLDDEAIKWVKDTIDSMTIEEKIGQLFVNMGSSRTEEYLTDVVTKYKFGAVRYNPGTAKEVYDQNRILQKVSKIPMLIAANTEAGGNGACTDGTEIGLEVKVGATNDVKYAYEMGRVSGIEAAAVGCNWSFAPIVDINRNWRNPIISNRTFGDDPDRVLEFSKAYMKGFMESNMVCAMKHFPGDGIDERDQHLSNSVNTYSCEEWDETFGKVYKGMIDAGVHTVMAGHIMMPAYQKFFNPSMKDEETMPATLCKELITDLLRGKLGFNGMVVTDASHMVGLTAMMKRSDILPHAIAAGCDMFLFFNDPDEDFEYMMNGYKNGVITEERLQDALERILGVKAYLGLHKKTPEQITPAEEGLSVIGSEEFKEIAKEVSDKAITLVKNIGDSPLPLSTEKHKRVLLVSQEKESAFALMAGGAGKKESHIDYLKKKLEAEGFEVTIYESAIDKIAKLPKEEVGQAMKNMYAGKAPITNITDNYDLIIQVAYVDSLCATVQRIEWKLSKGTPDMPWYVHEIPTIFISLCCPFHLADVPQVKTYINAYDKNEHTLDALVEKLVGRSEFKGIDPVDSFCGLPDTRW</sequence>
<gene>
    <name evidence="7" type="ORF">IAC13_06270</name>
</gene>
<dbReference type="InterPro" id="IPR001764">
    <property type="entry name" value="Glyco_hydro_3_N"/>
</dbReference>
<name>A0A9D9I047_9FIRM</name>
<evidence type="ECO:0000256" key="3">
    <source>
        <dbReference type="ARBA" id="ARBA00012663"/>
    </source>
</evidence>
<comment type="catalytic activity">
    <reaction evidence="1">
        <text>Hydrolysis of terminal non-reducing N-acetyl-D-hexosamine residues in N-acetyl-beta-D-hexosaminides.</text>
        <dbReference type="EC" id="3.2.1.52"/>
    </reaction>
</comment>
<reference evidence="7" key="2">
    <citation type="journal article" date="2021" name="PeerJ">
        <title>Extensive microbial diversity within the chicken gut microbiome revealed by metagenomics and culture.</title>
        <authorList>
            <person name="Gilroy R."/>
            <person name="Ravi A."/>
            <person name="Getino M."/>
            <person name="Pursley I."/>
            <person name="Horton D.L."/>
            <person name="Alikhan N.F."/>
            <person name="Baker D."/>
            <person name="Gharbi K."/>
            <person name="Hall N."/>
            <person name="Watson M."/>
            <person name="Adriaenssens E.M."/>
            <person name="Foster-Nyarko E."/>
            <person name="Jarju S."/>
            <person name="Secka A."/>
            <person name="Antonio M."/>
            <person name="Oren A."/>
            <person name="Chaudhuri R.R."/>
            <person name="La Ragione R."/>
            <person name="Hildebrand F."/>
            <person name="Pallen M.J."/>
        </authorList>
    </citation>
    <scope>NUCLEOTIDE SEQUENCE</scope>
    <source>
        <strain evidence="7">E3-2379</strain>
    </source>
</reference>
<dbReference type="GO" id="GO:0009254">
    <property type="term" value="P:peptidoglycan turnover"/>
    <property type="evidence" value="ECO:0007669"/>
    <property type="project" value="TreeGrafter"/>
</dbReference>
<dbReference type="AlphaFoldDB" id="A0A9D9I047"/>
<dbReference type="Proteomes" id="UP000823618">
    <property type="component" value="Unassembled WGS sequence"/>
</dbReference>
<comment type="caution">
    <text evidence="7">The sequence shown here is derived from an EMBL/GenBank/DDBJ whole genome shotgun (WGS) entry which is preliminary data.</text>
</comment>
<evidence type="ECO:0000256" key="2">
    <source>
        <dbReference type="ARBA" id="ARBA00005336"/>
    </source>
</evidence>
<dbReference type="InterPro" id="IPR036881">
    <property type="entry name" value="Glyco_hydro_3_C_sf"/>
</dbReference>
<dbReference type="InterPro" id="IPR050226">
    <property type="entry name" value="NagZ_Beta-hexosaminidase"/>
</dbReference>
<evidence type="ECO:0000313" key="8">
    <source>
        <dbReference type="Proteomes" id="UP000823618"/>
    </source>
</evidence>
<keyword evidence="5" id="KW-0326">Glycosidase</keyword>
<evidence type="ECO:0000256" key="5">
    <source>
        <dbReference type="ARBA" id="ARBA00023295"/>
    </source>
</evidence>
<dbReference type="Pfam" id="PF00933">
    <property type="entry name" value="Glyco_hydro_3"/>
    <property type="match status" value="1"/>
</dbReference>
<feature type="domain" description="Glycoside hydrolase family 3 N-terminal" evidence="6">
    <location>
        <begin position="29"/>
        <end position="349"/>
    </location>
</feature>
<comment type="similarity">
    <text evidence="2">Belongs to the glycosyl hydrolase 3 family.</text>
</comment>
<dbReference type="InterPro" id="IPR017853">
    <property type="entry name" value="GH"/>
</dbReference>
<dbReference type="GO" id="GO:0004563">
    <property type="term" value="F:beta-N-acetylhexosaminidase activity"/>
    <property type="evidence" value="ECO:0007669"/>
    <property type="project" value="UniProtKB-EC"/>
</dbReference>
<dbReference type="GO" id="GO:0005975">
    <property type="term" value="P:carbohydrate metabolic process"/>
    <property type="evidence" value="ECO:0007669"/>
    <property type="project" value="InterPro"/>
</dbReference>
<dbReference type="PANTHER" id="PTHR30480">
    <property type="entry name" value="BETA-HEXOSAMINIDASE-RELATED"/>
    <property type="match status" value="1"/>
</dbReference>
<evidence type="ECO:0000256" key="4">
    <source>
        <dbReference type="ARBA" id="ARBA00022801"/>
    </source>
</evidence>
<protein>
    <recommendedName>
        <fullName evidence="3">beta-N-acetylhexosaminidase</fullName>
        <ecNumber evidence="3">3.2.1.52</ecNumber>
    </recommendedName>
</protein>
<dbReference type="Gene3D" id="3.20.20.300">
    <property type="entry name" value="Glycoside hydrolase, family 3, N-terminal domain"/>
    <property type="match status" value="1"/>
</dbReference>
<keyword evidence="4 7" id="KW-0378">Hydrolase</keyword>
<reference evidence="7" key="1">
    <citation type="submission" date="2020-10" db="EMBL/GenBank/DDBJ databases">
        <authorList>
            <person name="Gilroy R."/>
        </authorList>
    </citation>
    <scope>NUCLEOTIDE SEQUENCE</scope>
    <source>
        <strain evidence="7">E3-2379</strain>
    </source>
</reference>
<evidence type="ECO:0000256" key="1">
    <source>
        <dbReference type="ARBA" id="ARBA00001231"/>
    </source>
</evidence>
<dbReference type="InterPro" id="IPR036962">
    <property type="entry name" value="Glyco_hydro_3_N_sf"/>
</dbReference>
<accession>A0A9D9I047</accession>
<dbReference type="EC" id="3.2.1.52" evidence="3"/>
<proteinExistence type="inferred from homology"/>
<evidence type="ECO:0000259" key="6">
    <source>
        <dbReference type="Pfam" id="PF00933"/>
    </source>
</evidence>